<evidence type="ECO:0000313" key="3">
    <source>
        <dbReference type="Proteomes" id="UP000632740"/>
    </source>
</evidence>
<feature type="transmembrane region" description="Helical" evidence="1">
    <location>
        <begin position="40"/>
        <end position="62"/>
    </location>
</feature>
<feature type="transmembrane region" description="Helical" evidence="1">
    <location>
        <begin position="69"/>
        <end position="89"/>
    </location>
</feature>
<dbReference type="EMBL" id="BONK01000014">
    <property type="protein sequence ID" value="GIG22926.1"/>
    <property type="molecule type" value="Genomic_DNA"/>
</dbReference>
<proteinExistence type="predicted"/>
<comment type="caution">
    <text evidence="2">The sequence shown here is derived from an EMBL/GenBank/DDBJ whole genome shotgun (WGS) entry which is preliminary data.</text>
</comment>
<gene>
    <name evidence="2" type="ORF">Cch01nite_36500</name>
</gene>
<dbReference type="AlphaFoldDB" id="A0A919U339"/>
<keyword evidence="3" id="KW-1185">Reference proteome</keyword>
<keyword evidence="1" id="KW-0472">Membrane</keyword>
<dbReference type="Proteomes" id="UP000632740">
    <property type="component" value="Unassembled WGS sequence"/>
</dbReference>
<accession>A0A919U339</accession>
<keyword evidence="1" id="KW-0812">Transmembrane</keyword>
<evidence type="ECO:0000313" key="2">
    <source>
        <dbReference type="EMBL" id="GIG22926.1"/>
    </source>
</evidence>
<name>A0A919U339_9CELL</name>
<evidence type="ECO:0000256" key="1">
    <source>
        <dbReference type="SAM" id="Phobius"/>
    </source>
</evidence>
<organism evidence="2 3">
    <name type="scientific">Cellulomonas chitinilytica</name>
    <dbReference type="NCBI Taxonomy" id="398759"/>
    <lineage>
        <taxon>Bacteria</taxon>
        <taxon>Bacillati</taxon>
        <taxon>Actinomycetota</taxon>
        <taxon>Actinomycetes</taxon>
        <taxon>Micrococcales</taxon>
        <taxon>Cellulomonadaceae</taxon>
        <taxon>Cellulomonas</taxon>
    </lineage>
</organism>
<dbReference type="RefSeq" id="WP_203757934.1">
    <property type="nucleotide sequence ID" value="NZ_BONK01000014.1"/>
</dbReference>
<keyword evidence="1" id="KW-1133">Transmembrane helix</keyword>
<dbReference type="Gene3D" id="2.40.50.140">
    <property type="entry name" value="Nucleic acid-binding proteins"/>
    <property type="match status" value="1"/>
</dbReference>
<sequence length="168" mass="16480">MSVLIFVAIAGIALALLLVTVLVGDFLDGTFDAIGLGDGFLSSEAVLSFFATFGLTGAILLASTDVSMLMAALAGLGAGAVVGGGAAVVTRALANGPTAHQLSAADYVDQVATVTTSIPADGMGQVHLVLAGQSTSIAARAAEPITNGSTVRIATLLGPGVVKVVREG</sequence>
<dbReference type="InterPro" id="IPR012340">
    <property type="entry name" value="NA-bd_OB-fold"/>
</dbReference>
<reference evidence="2" key="1">
    <citation type="submission" date="2021-01" db="EMBL/GenBank/DDBJ databases">
        <title>Whole genome shotgun sequence of Cellulomonas chitinilytica NBRC 110799.</title>
        <authorList>
            <person name="Komaki H."/>
            <person name="Tamura T."/>
        </authorList>
    </citation>
    <scope>NUCLEOTIDE SEQUENCE</scope>
    <source>
        <strain evidence="2">NBRC 110799</strain>
    </source>
</reference>
<evidence type="ECO:0008006" key="4">
    <source>
        <dbReference type="Google" id="ProtNLM"/>
    </source>
</evidence>
<protein>
    <recommendedName>
        <fullName evidence="4">NfeD-like C-terminal domain-containing protein</fullName>
    </recommendedName>
</protein>